<gene>
    <name evidence="1" type="ORF">ISF6_1130</name>
</gene>
<accession>A0A0K8P975</accession>
<sequence>MERGILKRLMNRLATFTEDQLLEELIRRRNQRTTAHPEHWCHDCQHYKAWDEVERPRDAIGRIPRCPDDFNPCTKGHKMQFVVPEDYPDGQEWGYYRKVCADRLPVDGGAA</sequence>
<reference evidence="2" key="1">
    <citation type="submission" date="2015-07" db="EMBL/GenBank/DDBJ databases">
        <title>Discovery of a poly(ethylene terephthalate assimilation.</title>
        <authorList>
            <person name="Yoshida S."/>
            <person name="Hiraga K."/>
            <person name="Takehana T."/>
            <person name="Taniguchi I."/>
            <person name="Yamaji H."/>
            <person name="Maeda Y."/>
            <person name="Toyohara K."/>
            <person name="Miyamoto K."/>
            <person name="Kimura Y."/>
            <person name="Oda K."/>
        </authorList>
    </citation>
    <scope>NUCLEOTIDE SEQUENCE [LARGE SCALE GENOMIC DNA]</scope>
    <source>
        <strain evidence="2">NBRC 110686 / TISTR 2288 / 201-F6</strain>
    </source>
</reference>
<organism evidence="1 2">
    <name type="scientific">Piscinibacter sakaiensis</name>
    <name type="common">Ideonella sakaiensis</name>
    <dbReference type="NCBI Taxonomy" id="1547922"/>
    <lineage>
        <taxon>Bacteria</taxon>
        <taxon>Pseudomonadati</taxon>
        <taxon>Pseudomonadota</taxon>
        <taxon>Betaproteobacteria</taxon>
        <taxon>Burkholderiales</taxon>
        <taxon>Sphaerotilaceae</taxon>
        <taxon>Piscinibacter</taxon>
    </lineage>
</organism>
<keyword evidence="2" id="KW-1185">Reference proteome</keyword>
<reference evidence="1 2" key="2">
    <citation type="journal article" date="2016" name="Science">
        <title>A bacterium that degrades and assimilates poly(ethylene terephthalate).</title>
        <authorList>
            <person name="Yoshida S."/>
            <person name="Hiraga K."/>
            <person name="Takehana T."/>
            <person name="Taniguchi I."/>
            <person name="Yamaji H."/>
            <person name="Maeda Y."/>
            <person name="Toyohara K."/>
            <person name="Miyamoto K."/>
            <person name="Kimura Y."/>
            <person name="Oda K."/>
        </authorList>
    </citation>
    <scope>NUCLEOTIDE SEQUENCE [LARGE SCALE GENOMIC DNA]</scope>
    <source>
        <strain evidence="2">NBRC 110686 / TISTR 2288 / 201-F6</strain>
    </source>
</reference>
<proteinExistence type="predicted"/>
<dbReference type="EMBL" id="BBYR01000202">
    <property type="protein sequence ID" value="GAP39079.1"/>
    <property type="molecule type" value="Genomic_DNA"/>
</dbReference>
<comment type="caution">
    <text evidence="1">The sequence shown here is derived from an EMBL/GenBank/DDBJ whole genome shotgun (WGS) entry which is preliminary data.</text>
</comment>
<evidence type="ECO:0000313" key="1">
    <source>
        <dbReference type="EMBL" id="GAP39079.1"/>
    </source>
</evidence>
<dbReference type="Proteomes" id="UP000037660">
    <property type="component" value="Unassembled WGS sequence"/>
</dbReference>
<name>A0A0K8P975_PISS1</name>
<dbReference type="AlphaFoldDB" id="A0A0K8P975"/>
<evidence type="ECO:0000313" key="2">
    <source>
        <dbReference type="Proteomes" id="UP000037660"/>
    </source>
</evidence>
<protein>
    <submittedName>
        <fullName evidence="1">Uncharacterized protein</fullName>
    </submittedName>
</protein>